<proteinExistence type="predicted"/>
<evidence type="ECO:0000313" key="1">
    <source>
        <dbReference type="EMBL" id="ADE56184.1"/>
    </source>
</evidence>
<dbReference type="RefSeq" id="WP_013047450.1">
    <property type="nucleotide sequence ID" value="NC_014011.1"/>
</dbReference>
<dbReference type="KEGG" id="aco:Amico_0035"/>
<dbReference type="eggNOG" id="ENOG502ZKB2">
    <property type="taxonomic scope" value="Bacteria"/>
</dbReference>
<keyword evidence="2" id="KW-1185">Reference proteome</keyword>
<dbReference type="HOGENOM" id="CLU_2285506_0_0_0"/>
<evidence type="ECO:0000313" key="2">
    <source>
        <dbReference type="Proteomes" id="UP000002366"/>
    </source>
</evidence>
<protein>
    <submittedName>
        <fullName evidence="1">Putative TetR family transcriptional regulator</fullName>
    </submittedName>
</protein>
<accession>D5ECA2</accession>
<dbReference type="EMBL" id="CP001997">
    <property type="protein sequence ID" value="ADE56184.1"/>
    <property type="molecule type" value="Genomic_DNA"/>
</dbReference>
<dbReference type="Pfam" id="PF19776">
    <property type="entry name" value="DUF6262"/>
    <property type="match status" value="1"/>
</dbReference>
<dbReference type="OrthoDB" id="2048737at2"/>
<organism evidence="1 2">
    <name type="scientific">Aminobacterium colombiense (strain DSM 12261 / ALA-1)</name>
    <dbReference type="NCBI Taxonomy" id="572547"/>
    <lineage>
        <taxon>Bacteria</taxon>
        <taxon>Thermotogati</taxon>
        <taxon>Synergistota</taxon>
        <taxon>Synergistia</taxon>
        <taxon>Synergistales</taxon>
        <taxon>Aminobacteriaceae</taxon>
        <taxon>Aminobacterium</taxon>
    </lineage>
</organism>
<dbReference type="InterPro" id="IPR046229">
    <property type="entry name" value="TnpC-like"/>
</dbReference>
<dbReference type="Proteomes" id="UP000002366">
    <property type="component" value="Chromosome"/>
</dbReference>
<dbReference type="AlphaFoldDB" id="D5ECA2"/>
<reference evidence="1 2" key="1">
    <citation type="journal article" date="2010" name="Stand. Genomic Sci.">
        <title>Complete genome sequence of Aminobacterium colombiense type strain (ALA-1).</title>
        <authorList>
            <person name="Chertkov O."/>
            <person name="Sikorski J."/>
            <person name="Brambilla E."/>
            <person name="Lapidus A."/>
            <person name="Copeland A."/>
            <person name="Glavina Del Rio T."/>
            <person name="Nolan M."/>
            <person name="Lucas S."/>
            <person name="Tice H."/>
            <person name="Cheng J.F."/>
            <person name="Han C."/>
            <person name="Detter J.C."/>
            <person name="Bruce D."/>
            <person name="Tapia R."/>
            <person name="Goodwin L."/>
            <person name="Pitluck S."/>
            <person name="Liolios K."/>
            <person name="Ivanova N."/>
            <person name="Mavromatis K."/>
            <person name="Ovchinnikova G."/>
            <person name="Pati A."/>
            <person name="Chen A."/>
            <person name="Palaniappan K."/>
            <person name="Land M."/>
            <person name="Hauser L."/>
            <person name="Chang Y.J."/>
            <person name="Jeffries C.D."/>
            <person name="Spring S."/>
            <person name="Rohde M."/>
            <person name="Goker M."/>
            <person name="Bristow J."/>
            <person name="Eisen J.A."/>
            <person name="Markowitz V."/>
            <person name="Hugenholtz P."/>
            <person name="Kyrpides N.C."/>
            <person name="Klenk H.P."/>
        </authorList>
    </citation>
    <scope>NUCLEOTIDE SEQUENCE [LARGE SCALE GENOMIC DNA]</scope>
    <source>
        <strain evidence="2">DSM 12261 / ALA-1</strain>
    </source>
</reference>
<gene>
    <name evidence="1" type="ordered locus">Amico_0035</name>
</gene>
<dbReference type="STRING" id="572547.Amico_0035"/>
<sequence length="101" mass="11716">MLGLSDKQTTKKERKELIEAVHTALEELLMSQQHIDFKAVARKLGIARSTLYRNPIVREEIAAAREKSRVSSISLPQLQEEIRLLKERVQKLEDVSHQWEP</sequence>
<name>D5ECA2_AMICL</name>